<dbReference type="AlphaFoldDB" id="A0A855YIP1"/>
<feature type="transmembrane region" description="Helical" evidence="7">
    <location>
        <begin position="21"/>
        <end position="38"/>
    </location>
</feature>
<evidence type="ECO:0000256" key="5">
    <source>
        <dbReference type="ARBA" id="ARBA00022989"/>
    </source>
</evidence>
<name>A0A855YIP1_9BACL</name>
<proteinExistence type="inferred from homology"/>
<comment type="caution">
    <text evidence="9">The sequence shown here is derived from an EMBL/GenBank/DDBJ whole genome shotgun (WGS) entry which is preliminary data.</text>
</comment>
<evidence type="ECO:0000259" key="8">
    <source>
        <dbReference type="PROSITE" id="PS50928"/>
    </source>
</evidence>
<organism evidence="9 10">
    <name type="scientific">Paenibacillus pabuli</name>
    <dbReference type="NCBI Taxonomy" id="1472"/>
    <lineage>
        <taxon>Bacteria</taxon>
        <taxon>Bacillati</taxon>
        <taxon>Bacillota</taxon>
        <taxon>Bacilli</taxon>
        <taxon>Bacillales</taxon>
        <taxon>Paenibacillaceae</taxon>
        <taxon>Paenibacillus</taxon>
    </lineage>
</organism>
<evidence type="ECO:0000313" key="10">
    <source>
        <dbReference type="Proteomes" id="UP000247078"/>
    </source>
</evidence>
<evidence type="ECO:0000313" key="9">
    <source>
        <dbReference type="EMBL" id="PWW44814.1"/>
    </source>
</evidence>
<dbReference type="SUPFAM" id="SSF161098">
    <property type="entry name" value="MetI-like"/>
    <property type="match status" value="1"/>
</dbReference>
<dbReference type="PANTHER" id="PTHR30151">
    <property type="entry name" value="ALKANE SULFONATE ABC TRANSPORTER-RELATED, MEMBRANE SUBUNIT"/>
    <property type="match status" value="1"/>
</dbReference>
<keyword evidence="3" id="KW-1003">Cell membrane</keyword>
<evidence type="ECO:0000256" key="4">
    <source>
        <dbReference type="ARBA" id="ARBA00022692"/>
    </source>
</evidence>
<accession>A0A855YIP1</accession>
<dbReference type="PROSITE" id="PS50928">
    <property type="entry name" value="ABC_TM1"/>
    <property type="match status" value="1"/>
</dbReference>
<keyword evidence="4 7" id="KW-0812">Transmembrane</keyword>
<keyword evidence="2 7" id="KW-0813">Transport</keyword>
<dbReference type="GO" id="GO:0055085">
    <property type="term" value="P:transmembrane transport"/>
    <property type="evidence" value="ECO:0007669"/>
    <property type="project" value="InterPro"/>
</dbReference>
<dbReference type="GO" id="GO:0005886">
    <property type="term" value="C:plasma membrane"/>
    <property type="evidence" value="ECO:0007669"/>
    <property type="project" value="UniProtKB-SubCell"/>
</dbReference>
<feature type="transmembrane region" description="Helical" evidence="7">
    <location>
        <begin position="232"/>
        <end position="253"/>
    </location>
</feature>
<feature type="transmembrane region" description="Helical" evidence="7">
    <location>
        <begin position="105"/>
        <end position="131"/>
    </location>
</feature>
<protein>
    <submittedName>
        <fullName evidence="9">Putative hydroxymethylpyrimidine transport system permease protein</fullName>
    </submittedName>
</protein>
<evidence type="ECO:0000256" key="1">
    <source>
        <dbReference type="ARBA" id="ARBA00004651"/>
    </source>
</evidence>
<sequence length="281" mass="31398">MRDGNLRDSTKYSARGWLARYGLFLLLMILLLALWEWIVRMGWVPSFIIPAPTAIVRSLYEHRHLLLGTHLPATLMEVVVGFGLSIGAGIALATGMHMNQSIEKALYPFIVISQTIPLIALSPVFILWFGYTLWSKVAVVFLIAFFPIVVSTYDGLRQGDPEQRDLLLTMGASKWDIFRKLQIPLALPSFFSGLKMSVVYCVVGATIGEWLGGSKGLGYFSRRMSSNMNTDAMFAAIVLLSLLGIALFVLLAWMERRFGTPRHAGRRKARSFPEADLPKQT</sequence>
<dbReference type="EMBL" id="QGTZ01000001">
    <property type="protein sequence ID" value="PWW44814.1"/>
    <property type="molecule type" value="Genomic_DNA"/>
</dbReference>
<keyword evidence="5 7" id="KW-1133">Transmembrane helix</keyword>
<feature type="transmembrane region" description="Helical" evidence="7">
    <location>
        <begin position="137"/>
        <end position="156"/>
    </location>
</feature>
<evidence type="ECO:0000256" key="7">
    <source>
        <dbReference type="RuleBase" id="RU363032"/>
    </source>
</evidence>
<dbReference type="InterPro" id="IPR035906">
    <property type="entry name" value="MetI-like_sf"/>
</dbReference>
<dbReference type="RefSeq" id="WP_109997732.1">
    <property type="nucleotide sequence ID" value="NZ_QGTZ01000001.1"/>
</dbReference>
<comment type="subcellular location">
    <subcellularLocation>
        <location evidence="1 7">Cell membrane</location>
        <topology evidence="1 7">Multi-pass membrane protein</topology>
    </subcellularLocation>
</comment>
<dbReference type="InterPro" id="IPR000515">
    <property type="entry name" value="MetI-like"/>
</dbReference>
<dbReference type="PANTHER" id="PTHR30151:SF20">
    <property type="entry name" value="ABC TRANSPORTER PERMEASE PROTEIN HI_0355-RELATED"/>
    <property type="match status" value="1"/>
</dbReference>
<evidence type="ECO:0000256" key="6">
    <source>
        <dbReference type="ARBA" id="ARBA00023136"/>
    </source>
</evidence>
<feature type="domain" description="ABC transmembrane type-1" evidence="8">
    <location>
        <begin position="67"/>
        <end position="251"/>
    </location>
</feature>
<feature type="transmembrane region" description="Helical" evidence="7">
    <location>
        <begin position="185"/>
        <end position="212"/>
    </location>
</feature>
<reference evidence="9 10" key="1">
    <citation type="submission" date="2018-05" db="EMBL/GenBank/DDBJ databases">
        <title>Freshwater and sediment microbial communities from various areas in North America, analyzing microbe dynamics in response to fracking.</title>
        <authorList>
            <person name="Lamendella R."/>
        </authorList>
    </citation>
    <scope>NUCLEOTIDE SEQUENCE [LARGE SCALE GENOMIC DNA]</scope>
    <source>
        <strain evidence="9 10">DB-3</strain>
    </source>
</reference>
<dbReference type="Pfam" id="PF00528">
    <property type="entry name" value="BPD_transp_1"/>
    <property type="match status" value="1"/>
</dbReference>
<dbReference type="CDD" id="cd06261">
    <property type="entry name" value="TM_PBP2"/>
    <property type="match status" value="1"/>
</dbReference>
<comment type="similarity">
    <text evidence="7">Belongs to the binding-protein-dependent transport system permease family.</text>
</comment>
<feature type="transmembrane region" description="Helical" evidence="7">
    <location>
        <begin position="73"/>
        <end position="93"/>
    </location>
</feature>
<keyword evidence="6 7" id="KW-0472">Membrane</keyword>
<gene>
    <name evidence="9" type="ORF">DET56_10112</name>
</gene>
<evidence type="ECO:0000256" key="3">
    <source>
        <dbReference type="ARBA" id="ARBA00022475"/>
    </source>
</evidence>
<dbReference type="Proteomes" id="UP000247078">
    <property type="component" value="Unassembled WGS sequence"/>
</dbReference>
<evidence type="ECO:0000256" key="2">
    <source>
        <dbReference type="ARBA" id="ARBA00022448"/>
    </source>
</evidence>
<dbReference type="Gene3D" id="1.10.3720.10">
    <property type="entry name" value="MetI-like"/>
    <property type="match status" value="1"/>
</dbReference>